<organism evidence="1 2">
    <name type="scientific">Sphingobium wenxiniae (strain DSM 21828 / CGMCC 1.7748 / JZ-1)</name>
    <dbReference type="NCBI Taxonomy" id="595605"/>
    <lineage>
        <taxon>Bacteria</taxon>
        <taxon>Pseudomonadati</taxon>
        <taxon>Pseudomonadota</taxon>
        <taxon>Alphaproteobacteria</taxon>
        <taxon>Sphingomonadales</taxon>
        <taxon>Sphingomonadaceae</taxon>
        <taxon>Sphingobium</taxon>
    </lineage>
</organism>
<evidence type="ECO:0000313" key="1">
    <source>
        <dbReference type="EMBL" id="TWH97815.1"/>
    </source>
</evidence>
<keyword evidence="2" id="KW-1185">Reference proteome</keyword>
<comment type="caution">
    <text evidence="1">The sequence shown here is derived from an EMBL/GenBank/DDBJ whole genome shotgun (WGS) entry which is preliminary data.</text>
</comment>
<dbReference type="EMBL" id="VLKK01000001">
    <property type="protein sequence ID" value="TWH97815.1"/>
    <property type="molecule type" value="Genomic_DNA"/>
</dbReference>
<gene>
    <name evidence="1" type="ORF">IQ35_00415</name>
</gene>
<proteinExistence type="predicted"/>
<sequence>MRVTQPSRSCRPEADAACDPLTRAYLTLLSGCSFWERHAPIGDKLATGRRSTIVARLTGNRLRELDRFLSVLLDEAALRHGGPGHDRRAFARQRNTPRKLIAVARMMDLDGPSIPRLRAIGRISACLHHCSGVIHAPALRNDLRLATGRDVIDDEYPRLFLSAESIAAICHFYRQIGGGLVRDAVREGAALTFPGIWSI</sequence>
<name>A0A562KRC2_SPHWJ</name>
<dbReference type="RefSeq" id="WP_021243844.1">
    <property type="nucleotide sequence ID" value="NZ_JACIIY010000001.1"/>
</dbReference>
<accession>A0A562KRC2</accession>
<reference evidence="1 2" key="1">
    <citation type="journal article" date="2015" name="Stand. Genomic Sci.">
        <title>Genomic Encyclopedia of Bacterial and Archaeal Type Strains, Phase III: the genomes of soil and plant-associated and newly described type strains.</title>
        <authorList>
            <person name="Whitman W.B."/>
            <person name="Woyke T."/>
            <person name="Klenk H.P."/>
            <person name="Zhou Y."/>
            <person name="Lilburn T.G."/>
            <person name="Beck B.J."/>
            <person name="De Vos P."/>
            <person name="Vandamme P."/>
            <person name="Eisen J.A."/>
            <person name="Garrity G."/>
            <person name="Hugenholtz P."/>
            <person name="Kyrpides N.C."/>
        </authorList>
    </citation>
    <scope>NUCLEOTIDE SEQUENCE [LARGE SCALE GENOMIC DNA]</scope>
    <source>
        <strain evidence="1 2">CGMCC 1.7748</strain>
    </source>
</reference>
<dbReference type="Proteomes" id="UP000316624">
    <property type="component" value="Unassembled WGS sequence"/>
</dbReference>
<dbReference type="AlphaFoldDB" id="A0A562KRC2"/>
<protein>
    <submittedName>
        <fullName evidence="1">Uncharacterized protein</fullName>
    </submittedName>
</protein>
<evidence type="ECO:0000313" key="2">
    <source>
        <dbReference type="Proteomes" id="UP000316624"/>
    </source>
</evidence>